<gene>
    <name evidence="2" type="ORF">MOP44_03960</name>
</gene>
<dbReference type="KEGG" id="orp:MOP44_03960"/>
<dbReference type="Gene3D" id="1.10.10.10">
    <property type="entry name" value="Winged helix-like DNA-binding domain superfamily/Winged helix DNA-binding domain"/>
    <property type="match status" value="1"/>
</dbReference>
<dbReference type="GO" id="GO:0016987">
    <property type="term" value="F:sigma factor activity"/>
    <property type="evidence" value="ECO:0007669"/>
    <property type="project" value="InterPro"/>
</dbReference>
<name>A0A9J7BW38_9BACT</name>
<dbReference type="InterPro" id="IPR013324">
    <property type="entry name" value="RNA_pol_sigma_r3/r4-like"/>
</dbReference>
<dbReference type="InterPro" id="IPR013249">
    <property type="entry name" value="RNA_pol_sigma70_r4_t2"/>
</dbReference>
<dbReference type="GO" id="GO:0003677">
    <property type="term" value="F:DNA binding"/>
    <property type="evidence" value="ECO:0007669"/>
    <property type="project" value="InterPro"/>
</dbReference>
<evidence type="ECO:0000313" key="3">
    <source>
        <dbReference type="Proteomes" id="UP001059380"/>
    </source>
</evidence>
<dbReference type="Pfam" id="PF08281">
    <property type="entry name" value="Sigma70_r4_2"/>
    <property type="match status" value="1"/>
</dbReference>
<dbReference type="RefSeq" id="WP_260794616.1">
    <property type="nucleotide sequence ID" value="NZ_CP093313.1"/>
</dbReference>
<sequence length="193" mass="21726">MAATLLHLVDEHGAPAPSQVRVAVESAYRWAIREYRHMDQAVLAGLAESVAVGMCRHLDQIVFPRRYAFAALTGKLQEWYRAHPVVEIAVGPDDLDRVKGPRRKTASVTEMNLLFSEIKARLSERDRQILVLLEQDLGAKEIAQAFNISYAAAAKGIQRARDRMAAILSGTDNEGNEKDEKMPRPRTFNFKIW</sequence>
<protein>
    <recommendedName>
        <fullName evidence="1">RNA polymerase sigma factor 70 region 4 type 2 domain-containing protein</fullName>
    </recommendedName>
</protein>
<keyword evidence="3" id="KW-1185">Reference proteome</keyword>
<accession>A0A9J7BW38</accession>
<proteinExistence type="predicted"/>
<dbReference type="EMBL" id="CP093313">
    <property type="protein sequence ID" value="UWZ85102.1"/>
    <property type="molecule type" value="Genomic_DNA"/>
</dbReference>
<dbReference type="SUPFAM" id="SSF88659">
    <property type="entry name" value="Sigma3 and sigma4 domains of RNA polymerase sigma factors"/>
    <property type="match status" value="1"/>
</dbReference>
<dbReference type="Proteomes" id="UP001059380">
    <property type="component" value="Chromosome"/>
</dbReference>
<dbReference type="InterPro" id="IPR036388">
    <property type="entry name" value="WH-like_DNA-bd_sf"/>
</dbReference>
<feature type="domain" description="RNA polymerase sigma factor 70 region 4 type 2" evidence="1">
    <location>
        <begin position="118"/>
        <end position="164"/>
    </location>
</feature>
<evidence type="ECO:0000313" key="2">
    <source>
        <dbReference type="EMBL" id="UWZ85102.1"/>
    </source>
</evidence>
<dbReference type="GO" id="GO:0006352">
    <property type="term" value="P:DNA-templated transcription initiation"/>
    <property type="evidence" value="ECO:0007669"/>
    <property type="project" value="InterPro"/>
</dbReference>
<evidence type="ECO:0000259" key="1">
    <source>
        <dbReference type="Pfam" id="PF08281"/>
    </source>
</evidence>
<organism evidence="2 3">
    <name type="scientific">Occallatibacter riparius</name>
    <dbReference type="NCBI Taxonomy" id="1002689"/>
    <lineage>
        <taxon>Bacteria</taxon>
        <taxon>Pseudomonadati</taxon>
        <taxon>Acidobacteriota</taxon>
        <taxon>Terriglobia</taxon>
        <taxon>Terriglobales</taxon>
        <taxon>Acidobacteriaceae</taxon>
        <taxon>Occallatibacter</taxon>
    </lineage>
</organism>
<reference evidence="2" key="1">
    <citation type="submission" date="2021-04" db="EMBL/GenBank/DDBJ databases">
        <title>Phylogenetic analysis of Acidobacteriaceae.</title>
        <authorList>
            <person name="Qiu L."/>
            <person name="Zhang Q."/>
        </authorList>
    </citation>
    <scope>NUCLEOTIDE SEQUENCE</scope>
    <source>
        <strain evidence="2">DSM 25168</strain>
    </source>
</reference>
<dbReference type="AlphaFoldDB" id="A0A9J7BW38"/>